<reference evidence="2 3" key="1">
    <citation type="journal article" date="2014" name="Genome Biol. Evol.">
        <title>The genome of the myxosporean Thelohanellus kitauei shows adaptations to nutrient acquisition within its fish host.</title>
        <authorList>
            <person name="Yang Y."/>
            <person name="Xiong J."/>
            <person name="Zhou Z."/>
            <person name="Huo F."/>
            <person name="Miao W."/>
            <person name="Ran C."/>
            <person name="Liu Y."/>
            <person name="Zhang J."/>
            <person name="Feng J."/>
            <person name="Wang M."/>
            <person name="Wang M."/>
            <person name="Wang L."/>
            <person name="Yao B."/>
        </authorList>
    </citation>
    <scope>NUCLEOTIDE SEQUENCE [LARGE SCALE GENOMIC DNA]</scope>
    <source>
        <strain evidence="2">Wuqing</strain>
    </source>
</reference>
<dbReference type="AlphaFoldDB" id="A0A0C2MFV4"/>
<protein>
    <submittedName>
        <fullName evidence="2">Putative ATP-dependent RNA helicase DDX23</fullName>
    </submittedName>
</protein>
<keyword evidence="3" id="KW-1185">Reference proteome</keyword>
<gene>
    <name evidence="2" type="ORF">RF11_09467</name>
</gene>
<feature type="region of interest" description="Disordered" evidence="1">
    <location>
        <begin position="1"/>
        <end position="20"/>
    </location>
</feature>
<keyword evidence="2" id="KW-0547">Nucleotide-binding</keyword>
<keyword evidence="2" id="KW-0347">Helicase</keyword>
<organism evidence="2 3">
    <name type="scientific">Thelohanellus kitauei</name>
    <name type="common">Myxosporean</name>
    <dbReference type="NCBI Taxonomy" id="669202"/>
    <lineage>
        <taxon>Eukaryota</taxon>
        <taxon>Metazoa</taxon>
        <taxon>Cnidaria</taxon>
        <taxon>Myxozoa</taxon>
        <taxon>Myxosporea</taxon>
        <taxon>Bivalvulida</taxon>
        <taxon>Platysporina</taxon>
        <taxon>Myxobolidae</taxon>
        <taxon>Thelohanellus</taxon>
    </lineage>
</organism>
<dbReference type="EMBL" id="JWZT01005561">
    <property type="protein sequence ID" value="KII60581.1"/>
    <property type="molecule type" value="Genomic_DNA"/>
</dbReference>
<dbReference type="OMA" id="EAINEQC"/>
<sequence>MSRYQDISDSESSEEQIEKADKSLPKLVLLIKPSSVKESSVKNLNIDANVDKVKKYSKFCQPVFLTKQQREQLALERREQEIKQRKREIEEMKKKHKEFLDPRRKERREKSRDSRKSSEQLSESVNTIFTLQKSLDAKSLQAIRDRYIGAGKRKRRTRRYTERKFLFDWETSEDTSRDYNELFCMLLI</sequence>
<feature type="compositionally biased region" description="Basic and acidic residues" evidence="1">
    <location>
        <begin position="86"/>
        <end position="118"/>
    </location>
</feature>
<dbReference type="GO" id="GO:0004386">
    <property type="term" value="F:helicase activity"/>
    <property type="evidence" value="ECO:0007669"/>
    <property type="project" value="UniProtKB-KW"/>
</dbReference>
<evidence type="ECO:0000313" key="2">
    <source>
        <dbReference type="EMBL" id="KII60581.1"/>
    </source>
</evidence>
<comment type="caution">
    <text evidence="2">The sequence shown here is derived from an EMBL/GenBank/DDBJ whole genome shotgun (WGS) entry which is preliminary data.</text>
</comment>
<proteinExistence type="predicted"/>
<feature type="region of interest" description="Disordered" evidence="1">
    <location>
        <begin position="86"/>
        <end position="120"/>
    </location>
</feature>
<keyword evidence="2" id="KW-0378">Hydrolase</keyword>
<dbReference type="Proteomes" id="UP000031668">
    <property type="component" value="Unassembled WGS sequence"/>
</dbReference>
<accession>A0A0C2MFV4</accession>
<evidence type="ECO:0000313" key="3">
    <source>
        <dbReference type="Proteomes" id="UP000031668"/>
    </source>
</evidence>
<name>A0A0C2MFV4_THEKT</name>
<evidence type="ECO:0000256" key="1">
    <source>
        <dbReference type="SAM" id="MobiDB-lite"/>
    </source>
</evidence>
<keyword evidence="2" id="KW-0067">ATP-binding</keyword>